<keyword evidence="2 7" id="KW-0285">Flavoprotein</keyword>
<evidence type="ECO:0000256" key="3">
    <source>
        <dbReference type="ARBA" id="ARBA00022643"/>
    </source>
</evidence>
<organism evidence="9 10">
    <name type="scientific">Venenivibrio stagnispumantis</name>
    <dbReference type="NCBI Taxonomy" id="407998"/>
    <lineage>
        <taxon>Bacteria</taxon>
        <taxon>Pseudomonadati</taxon>
        <taxon>Aquificota</taxon>
        <taxon>Aquificia</taxon>
        <taxon>Aquificales</taxon>
        <taxon>Hydrogenothermaceae</taxon>
        <taxon>Venenivibrio</taxon>
    </lineage>
</organism>
<evidence type="ECO:0000256" key="7">
    <source>
        <dbReference type="HAMAP-Rule" id="MF_01984"/>
    </source>
</evidence>
<dbReference type="Pfam" id="PF02441">
    <property type="entry name" value="Flavoprotein"/>
    <property type="match status" value="1"/>
</dbReference>
<evidence type="ECO:0000313" key="10">
    <source>
        <dbReference type="Proteomes" id="UP001157947"/>
    </source>
</evidence>
<comment type="similarity">
    <text evidence="6 7">Belongs to the UbiX/PAD1 family.</text>
</comment>
<evidence type="ECO:0000313" key="9">
    <source>
        <dbReference type="EMBL" id="SMP12327.1"/>
    </source>
</evidence>
<dbReference type="HAMAP" id="MF_01984">
    <property type="entry name" value="ubiX_pad"/>
    <property type="match status" value="1"/>
</dbReference>
<evidence type="ECO:0000256" key="6">
    <source>
        <dbReference type="ARBA" id="ARBA00060793"/>
    </source>
</evidence>
<dbReference type="SUPFAM" id="SSF52507">
    <property type="entry name" value="Homo-oligomeric flavin-containing Cys decarboxylases, HFCD"/>
    <property type="match status" value="1"/>
</dbReference>
<protein>
    <recommendedName>
        <fullName evidence="7">Flavin prenyltransferase UbiX</fullName>
        <ecNumber evidence="7">2.5.1.129</ecNumber>
    </recommendedName>
</protein>
<dbReference type="RefSeq" id="WP_265134391.1">
    <property type="nucleotide sequence ID" value="NZ_FXTX01000009.1"/>
</dbReference>
<feature type="binding site" evidence="7">
    <location>
        <position position="172"/>
    </location>
    <ligand>
        <name>dimethylallyl phosphate</name>
        <dbReference type="ChEBI" id="CHEBI:88052"/>
    </ligand>
</feature>
<dbReference type="PANTHER" id="PTHR43374">
    <property type="entry name" value="FLAVIN PRENYLTRANSFERASE"/>
    <property type="match status" value="1"/>
</dbReference>
<sequence>MKKFVVGITGASGFIYGKRLVEELSKNNKVYLIVSQAGYTVMEKENNVKKSDFIKSLNENVKIFDNKDIASPLASGSNIVKTEGVIIAPCSMDTLSAIANGVSSNLIQRVADVALKERKKLYLLVREMPFSIIHIQNMKKATEAGAIVASASPAFYHYPKTVDDMINFVVGKILDTFGVEHNLYKRWNNEAL</sequence>
<evidence type="ECO:0000256" key="5">
    <source>
        <dbReference type="ARBA" id="ARBA00050612"/>
    </source>
</evidence>
<dbReference type="AlphaFoldDB" id="A0AA45WLW6"/>
<proteinExistence type="inferred from homology"/>
<reference evidence="9" key="1">
    <citation type="submission" date="2017-05" db="EMBL/GenBank/DDBJ databases">
        <authorList>
            <person name="Varghese N."/>
            <person name="Submissions S."/>
        </authorList>
    </citation>
    <scope>NUCLEOTIDE SEQUENCE</scope>
    <source>
        <strain evidence="9">DSM 18763</strain>
    </source>
</reference>
<dbReference type="PANTHER" id="PTHR43374:SF1">
    <property type="entry name" value="FLAVIN PRENYLTRANSFERASE PAD1, MITOCHONDRIAL"/>
    <property type="match status" value="1"/>
</dbReference>
<evidence type="ECO:0000256" key="4">
    <source>
        <dbReference type="ARBA" id="ARBA00022679"/>
    </source>
</evidence>
<comment type="caution">
    <text evidence="9">The sequence shown here is derived from an EMBL/GenBank/DDBJ whole genome shotgun (WGS) entry which is preliminary data.</text>
</comment>
<dbReference type="EC" id="2.5.1.129" evidence="7"/>
<evidence type="ECO:0000256" key="1">
    <source>
        <dbReference type="ARBA" id="ARBA00022602"/>
    </source>
</evidence>
<keyword evidence="3 7" id="KW-0288">FMN</keyword>
<evidence type="ECO:0000256" key="2">
    <source>
        <dbReference type="ARBA" id="ARBA00022630"/>
    </source>
</evidence>
<dbReference type="InterPro" id="IPR004507">
    <property type="entry name" value="UbiX-like"/>
</dbReference>
<dbReference type="NCBIfam" id="NF004685">
    <property type="entry name" value="PRK06029.1"/>
    <property type="match status" value="1"/>
</dbReference>
<keyword evidence="4 7" id="KW-0808">Transferase</keyword>
<accession>A0AA45WLW6</accession>
<dbReference type="FunFam" id="3.40.50.1950:FF:000001">
    <property type="entry name" value="Flavin prenyltransferase UbiX"/>
    <property type="match status" value="1"/>
</dbReference>
<keyword evidence="1 7" id="KW-0637">Prenyltransferase</keyword>
<feature type="binding site" evidence="7">
    <location>
        <begin position="91"/>
        <end position="94"/>
    </location>
    <ligand>
        <name>FMN</name>
        <dbReference type="ChEBI" id="CHEBI:58210"/>
    </ligand>
</feature>
<dbReference type="EMBL" id="FXTX01000009">
    <property type="protein sequence ID" value="SMP12327.1"/>
    <property type="molecule type" value="Genomic_DNA"/>
</dbReference>
<dbReference type="Proteomes" id="UP001157947">
    <property type="component" value="Unassembled WGS sequence"/>
</dbReference>
<dbReference type="Gene3D" id="3.40.50.1950">
    <property type="entry name" value="Flavin prenyltransferase-like"/>
    <property type="match status" value="1"/>
</dbReference>
<gene>
    <name evidence="7" type="primary">ubiX</name>
    <name evidence="9" type="ORF">SAMN06264868_10959</name>
</gene>
<name>A0AA45WLW6_9AQUI</name>
<evidence type="ECO:0000259" key="8">
    <source>
        <dbReference type="Pfam" id="PF02441"/>
    </source>
</evidence>
<dbReference type="NCBIfam" id="TIGR00421">
    <property type="entry name" value="ubiX_pad"/>
    <property type="match status" value="1"/>
</dbReference>
<keyword evidence="10" id="KW-1185">Reference proteome</keyword>
<feature type="binding site" evidence="7">
    <location>
        <begin position="10"/>
        <end position="12"/>
    </location>
    <ligand>
        <name>FMN</name>
        <dbReference type="ChEBI" id="CHEBI:58210"/>
    </ligand>
</feature>
<feature type="binding site" evidence="7">
    <location>
        <position position="156"/>
    </location>
    <ligand>
        <name>dimethylallyl phosphate</name>
        <dbReference type="ChEBI" id="CHEBI:88052"/>
    </ligand>
</feature>
<feature type="binding site" evidence="7">
    <location>
        <position position="126"/>
    </location>
    <ligand>
        <name>FMN</name>
        <dbReference type="ChEBI" id="CHEBI:58210"/>
    </ligand>
</feature>
<comment type="caution">
    <text evidence="7">Lacks conserved residue(s) required for the propagation of feature annotation.</text>
</comment>
<feature type="domain" description="Flavoprotein" evidence="8">
    <location>
        <begin position="2"/>
        <end position="176"/>
    </location>
</feature>
<dbReference type="GO" id="GO:0106141">
    <property type="term" value="F:flavin prenyltransferase activity"/>
    <property type="evidence" value="ECO:0007669"/>
    <property type="project" value="UniProtKB-EC"/>
</dbReference>
<dbReference type="GO" id="GO:0016831">
    <property type="term" value="F:carboxy-lyase activity"/>
    <property type="evidence" value="ECO:0007669"/>
    <property type="project" value="TreeGrafter"/>
</dbReference>
<feature type="binding site" evidence="7">
    <location>
        <position position="35"/>
    </location>
    <ligand>
        <name>FMN</name>
        <dbReference type="ChEBI" id="CHEBI:58210"/>
    </ligand>
</feature>
<dbReference type="InterPro" id="IPR036551">
    <property type="entry name" value="Flavin_trans-like"/>
</dbReference>
<comment type="catalytic activity">
    <reaction evidence="5 7">
        <text>dimethylallyl phosphate + FMNH2 = prenylated FMNH2 + phosphate</text>
        <dbReference type="Rhea" id="RHEA:37743"/>
        <dbReference type="ChEBI" id="CHEBI:43474"/>
        <dbReference type="ChEBI" id="CHEBI:57618"/>
        <dbReference type="ChEBI" id="CHEBI:87467"/>
        <dbReference type="ChEBI" id="CHEBI:88052"/>
        <dbReference type="EC" id="2.5.1.129"/>
    </reaction>
</comment>
<comment type="function">
    <text evidence="7">Flavin prenyltransferase that catalyzes the synthesis of the prenylated FMN cofactor (prenyl-FMN) for 4-hydroxy-3-polyprenylbenzoic acid decarboxylase UbiD. The prenyltransferase is metal-independent and links a dimethylallyl moiety from dimethylallyl monophosphate (DMAP) to the flavin N5 and C6 atoms of FMN.</text>
</comment>
<dbReference type="InterPro" id="IPR003382">
    <property type="entry name" value="Flavoprotein"/>
</dbReference>